<evidence type="ECO:0000256" key="2">
    <source>
        <dbReference type="ARBA" id="ARBA00023015"/>
    </source>
</evidence>
<sequence>MAAAAERLSYTPSAVSQHLAALEREAGVRLLERVGRGVRPTAAGRLLAEQGDAVIDRLAAAEAALADLRTGRAGLLRMRFFATAGASFVPPALAIFRGRHPDAELDLAMQEPPDSVHAVRAGEADIAIAVEPVAGSPERDNGLCWTQLLDDEYFAILPANHPLVDRGDVALADLAQEQWVDTEPQPSPCSEILTSSFAAAGFSPQVIVATDDYPTTQGMVAAGLGISLVPLLALDRPHPGVVVRRLRSNPPIRRILAVVRAGAQDEPFVRTITEALRTVADSHVLRTPSRA</sequence>
<dbReference type="Pfam" id="PF00126">
    <property type="entry name" value="HTH_1"/>
    <property type="match status" value="1"/>
</dbReference>
<accession>A0ABN2FPI2</accession>
<dbReference type="EMBL" id="BAAANY010000001">
    <property type="protein sequence ID" value="GAA1655167.1"/>
    <property type="molecule type" value="Genomic_DNA"/>
</dbReference>
<dbReference type="PANTHER" id="PTHR30346">
    <property type="entry name" value="TRANSCRIPTIONAL DUAL REGULATOR HCAR-RELATED"/>
    <property type="match status" value="1"/>
</dbReference>
<dbReference type="InterPro" id="IPR005119">
    <property type="entry name" value="LysR_subst-bd"/>
</dbReference>
<dbReference type="Gene3D" id="3.40.190.10">
    <property type="entry name" value="Periplasmic binding protein-like II"/>
    <property type="match status" value="2"/>
</dbReference>
<gene>
    <name evidence="7" type="ORF">GCM10009765_00370</name>
</gene>
<evidence type="ECO:0000256" key="5">
    <source>
        <dbReference type="ARBA" id="ARBA00023163"/>
    </source>
</evidence>
<proteinExistence type="inferred from homology"/>
<keyword evidence="4" id="KW-0010">Activator</keyword>
<dbReference type="SUPFAM" id="SSF46785">
    <property type="entry name" value="Winged helix' DNA-binding domain"/>
    <property type="match status" value="1"/>
</dbReference>
<dbReference type="SUPFAM" id="SSF53850">
    <property type="entry name" value="Periplasmic binding protein-like II"/>
    <property type="match status" value="1"/>
</dbReference>
<evidence type="ECO:0000259" key="6">
    <source>
        <dbReference type="PROSITE" id="PS50931"/>
    </source>
</evidence>
<organism evidence="7 8">
    <name type="scientific">Fodinicola feengrottensis</name>
    <dbReference type="NCBI Taxonomy" id="435914"/>
    <lineage>
        <taxon>Bacteria</taxon>
        <taxon>Bacillati</taxon>
        <taxon>Actinomycetota</taxon>
        <taxon>Actinomycetes</taxon>
        <taxon>Mycobacteriales</taxon>
        <taxon>Fodinicola</taxon>
    </lineage>
</organism>
<dbReference type="CDD" id="cd08423">
    <property type="entry name" value="PBP2_LTTR_like_6"/>
    <property type="match status" value="1"/>
</dbReference>
<dbReference type="Proteomes" id="UP001500618">
    <property type="component" value="Unassembled WGS sequence"/>
</dbReference>
<dbReference type="InterPro" id="IPR000847">
    <property type="entry name" value="LysR_HTH_N"/>
</dbReference>
<evidence type="ECO:0000256" key="3">
    <source>
        <dbReference type="ARBA" id="ARBA00023125"/>
    </source>
</evidence>
<protein>
    <submittedName>
        <fullName evidence="7">LysR family transcriptional regulator</fullName>
    </submittedName>
</protein>
<keyword evidence="5" id="KW-0804">Transcription</keyword>
<dbReference type="PANTHER" id="PTHR30346:SF29">
    <property type="entry name" value="LYSR SUBSTRATE-BINDING"/>
    <property type="match status" value="1"/>
</dbReference>
<dbReference type="PROSITE" id="PS50931">
    <property type="entry name" value="HTH_LYSR"/>
    <property type="match status" value="1"/>
</dbReference>
<dbReference type="Pfam" id="PF03466">
    <property type="entry name" value="LysR_substrate"/>
    <property type="match status" value="1"/>
</dbReference>
<dbReference type="Gene3D" id="1.10.10.10">
    <property type="entry name" value="Winged helix-like DNA-binding domain superfamily/Winged helix DNA-binding domain"/>
    <property type="match status" value="1"/>
</dbReference>
<keyword evidence="3" id="KW-0238">DNA-binding</keyword>
<dbReference type="InterPro" id="IPR036388">
    <property type="entry name" value="WH-like_DNA-bd_sf"/>
</dbReference>
<evidence type="ECO:0000313" key="8">
    <source>
        <dbReference type="Proteomes" id="UP001500618"/>
    </source>
</evidence>
<reference evidence="7 8" key="1">
    <citation type="journal article" date="2019" name="Int. J. Syst. Evol. Microbiol.">
        <title>The Global Catalogue of Microorganisms (GCM) 10K type strain sequencing project: providing services to taxonomists for standard genome sequencing and annotation.</title>
        <authorList>
            <consortium name="The Broad Institute Genomics Platform"/>
            <consortium name="The Broad Institute Genome Sequencing Center for Infectious Disease"/>
            <person name="Wu L."/>
            <person name="Ma J."/>
        </authorList>
    </citation>
    <scope>NUCLEOTIDE SEQUENCE [LARGE SCALE GENOMIC DNA]</scope>
    <source>
        <strain evidence="7 8">JCM 14718</strain>
    </source>
</reference>
<keyword evidence="2" id="KW-0805">Transcription regulation</keyword>
<keyword evidence="8" id="KW-1185">Reference proteome</keyword>
<evidence type="ECO:0000256" key="4">
    <source>
        <dbReference type="ARBA" id="ARBA00023159"/>
    </source>
</evidence>
<dbReference type="InterPro" id="IPR036390">
    <property type="entry name" value="WH_DNA-bd_sf"/>
</dbReference>
<name>A0ABN2FPI2_9ACTN</name>
<comment type="similarity">
    <text evidence="1">Belongs to the LysR transcriptional regulatory family.</text>
</comment>
<comment type="caution">
    <text evidence="7">The sequence shown here is derived from an EMBL/GenBank/DDBJ whole genome shotgun (WGS) entry which is preliminary data.</text>
</comment>
<evidence type="ECO:0000256" key="1">
    <source>
        <dbReference type="ARBA" id="ARBA00009437"/>
    </source>
</evidence>
<evidence type="ECO:0000313" key="7">
    <source>
        <dbReference type="EMBL" id="GAA1655167.1"/>
    </source>
</evidence>
<feature type="domain" description="HTH lysR-type" evidence="6">
    <location>
        <begin position="1"/>
        <end position="41"/>
    </location>
</feature>